<gene>
    <name evidence="1" type="ORF">llap_19491</name>
</gene>
<accession>A0A2I0T8T0</accession>
<organism evidence="1 2">
    <name type="scientific">Limosa lapponica baueri</name>
    <dbReference type="NCBI Taxonomy" id="1758121"/>
    <lineage>
        <taxon>Eukaryota</taxon>
        <taxon>Metazoa</taxon>
        <taxon>Chordata</taxon>
        <taxon>Craniata</taxon>
        <taxon>Vertebrata</taxon>
        <taxon>Euteleostomi</taxon>
        <taxon>Archelosauria</taxon>
        <taxon>Archosauria</taxon>
        <taxon>Dinosauria</taxon>
        <taxon>Saurischia</taxon>
        <taxon>Theropoda</taxon>
        <taxon>Coelurosauria</taxon>
        <taxon>Aves</taxon>
        <taxon>Neognathae</taxon>
        <taxon>Neoaves</taxon>
        <taxon>Charadriiformes</taxon>
        <taxon>Scolopacidae</taxon>
        <taxon>Limosa</taxon>
    </lineage>
</organism>
<protein>
    <submittedName>
        <fullName evidence="1">Prolactin-releasing peptide</fullName>
    </submittedName>
</protein>
<dbReference type="EMBL" id="KZ515216">
    <property type="protein sequence ID" value="PKU30205.1"/>
    <property type="molecule type" value="Genomic_DNA"/>
</dbReference>
<reference evidence="2" key="1">
    <citation type="submission" date="2017-11" db="EMBL/GenBank/DDBJ databases">
        <authorList>
            <person name="Lima N.C."/>
            <person name="Parody-Merino A.M."/>
            <person name="Battley P.F."/>
            <person name="Fidler A.E."/>
            <person name="Prosdocimi F."/>
        </authorList>
    </citation>
    <scope>NUCLEOTIDE SEQUENCE [LARGE SCALE GENOMIC DNA]</scope>
</reference>
<evidence type="ECO:0000313" key="2">
    <source>
        <dbReference type="Proteomes" id="UP000233556"/>
    </source>
</evidence>
<evidence type="ECO:0000313" key="1">
    <source>
        <dbReference type="EMBL" id="PKU30205.1"/>
    </source>
</evidence>
<proteinExistence type="predicted"/>
<name>A0A2I0T8T0_LIMLA</name>
<dbReference type="AlphaFoldDB" id="A0A2I0T8T0"/>
<keyword evidence="2" id="KW-1185">Reference proteome</keyword>
<sequence>MCFTEILARSMIYAKCSPSHHRSIMWHPILWTPRAQWSPKHLKLVTVYVLVLLVSLSFASGQSRPFKHQIDNRNEYVDQPPLMTFHNTHTCINRNLGMYCIRTREQSKKEEETG</sequence>
<dbReference type="Proteomes" id="UP000233556">
    <property type="component" value="Unassembled WGS sequence"/>
</dbReference>
<dbReference type="OrthoDB" id="8587277at2759"/>
<reference evidence="2" key="2">
    <citation type="submission" date="2017-12" db="EMBL/GenBank/DDBJ databases">
        <title>Genome sequence of the Bar-tailed Godwit (Limosa lapponica baueri).</title>
        <authorList>
            <person name="Lima N.C.B."/>
            <person name="Parody-Merino A.M."/>
            <person name="Battley P.F."/>
            <person name="Fidler A.E."/>
            <person name="Prosdocimi F."/>
        </authorList>
    </citation>
    <scope>NUCLEOTIDE SEQUENCE [LARGE SCALE GENOMIC DNA]</scope>
</reference>